<name>A0A0A9GKQ1_ARUDO</name>
<dbReference type="AlphaFoldDB" id="A0A0A9GKQ1"/>
<dbReference type="EMBL" id="GBRH01173892">
    <property type="protein sequence ID" value="JAE24004.1"/>
    <property type="molecule type" value="Transcribed_RNA"/>
</dbReference>
<reference evidence="1" key="1">
    <citation type="submission" date="2014-09" db="EMBL/GenBank/DDBJ databases">
        <authorList>
            <person name="Magalhaes I.L.F."/>
            <person name="Oliveira U."/>
            <person name="Santos F.R."/>
            <person name="Vidigal T.H.D.A."/>
            <person name="Brescovit A.D."/>
            <person name="Santos A.J."/>
        </authorList>
    </citation>
    <scope>NUCLEOTIDE SEQUENCE</scope>
    <source>
        <tissue evidence="1">Shoot tissue taken approximately 20 cm above the soil surface</tissue>
    </source>
</reference>
<organism evidence="1">
    <name type="scientific">Arundo donax</name>
    <name type="common">Giant reed</name>
    <name type="synonym">Donax arundinaceus</name>
    <dbReference type="NCBI Taxonomy" id="35708"/>
    <lineage>
        <taxon>Eukaryota</taxon>
        <taxon>Viridiplantae</taxon>
        <taxon>Streptophyta</taxon>
        <taxon>Embryophyta</taxon>
        <taxon>Tracheophyta</taxon>
        <taxon>Spermatophyta</taxon>
        <taxon>Magnoliopsida</taxon>
        <taxon>Liliopsida</taxon>
        <taxon>Poales</taxon>
        <taxon>Poaceae</taxon>
        <taxon>PACMAD clade</taxon>
        <taxon>Arundinoideae</taxon>
        <taxon>Arundineae</taxon>
        <taxon>Arundo</taxon>
    </lineage>
</organism>
<sequence length="39" mass="4764">MSWSFIAKNKRILMFRTVMHLIKQIRTNESYFTMGIRTL</sequence>
<evidence type="ECO:0000313" key="1">
    <source>
        <dbReference type="EMBL" id="JAE24004.1"/>
    </source>
</evidence>
<protein>
    <submittedName>
        <fullName evidence="1">Uncharacterized protein</fullName>
    </submittedName>
</protein>
<accession>A0A0A9GKQ1</accession>
<proteinExistence type="predicted"/>
<reference evidence="1" key="2">
    <citation type="journal article" date="2015" name="Data Brief">
        <title>Shoot transcriptome of the giant reed, Arundo donax.</title>
        <authorList>
            <person name="Barrero R.A."/>
            <person name="Guerrero F.D."/>
            <person name="Moolhuijzen P."/>
            <person name="Goolsby J.A."/>
            <person name="Tidwell J."/>
            <person name="Bellgard S.E."/>
            <person name="Bellgard M.I."/>
        </authorList>
    </citation>
    <scope>NUCLEOTIDE SEQUENCE</scope>
    <source>
        <tissue evidence="1">Shoot tissue taken approximately 20 cm above the soil surface</tissue>
    </source>
</reference>